<dbReference type="Pfam" id="PF02980">
    <property type="entry name" value="FokI_dom_2"/>
    <property type="match status" value="1"/>
</dbReference>
<dbReference type="InterPro" id="IPR011335">
    <property type="entry name" value="Restrct_endonuc-II-like"/>
</dbReference>
<dbReference type="InterPro" id="IPR004233">
    <property type="entry name" value="FokI_D2"/>
</dbReference>
<evidence type="ECO:0000313" key="6">
    <source>
        <dbReference type="Proteomes" id="UP000473648"/>
    </source>
</evidence>
<feature type="domain" description="FokI cleavage" evidence="3">
    <location>
        <begin position="409"/>
        <end position="568"/>
    </location>
</feature>
<dbReference type="InterPro" id="IPR004234">
    <property type="entry name" value="FokI_D1"/>
</dbReference>
<dbReference type="CDD" id="cd22327">
    <property type="entry name" value="FokI_nuclease-like"/>
    <property type="match status" value="1"/>
</dbReference>
<dbReference type="InterPro" id="IPR036388">
    <property type="entry name" value="WH-like_DNA-bd_sf"/>
</dbReference>
<evidence type="ECO:0000313" key="5">
    <source>
        <dbReference type="EMBL" id="MQM73752.1"/>
    </source>
</evidence>
<dbReference type="InterPro" id="IPR031655">
    <property type="entry name" value="FokI_D3"/>
</dbReference>
<feature type="domain" description="FokI recognition" evidence="1">
    <location>
        <begin position="159"/>
        <end position="289"/>
    </location>
</feature>
<sequence>MANRSYGWIQNPGKFDSLQHVVQILDSNSVQYKLLRDKLVPELIFFKDIKSELLSKLQANTSTFTYSELVGSAKDKYGNSVSRSGVGRKGAMADGLIQVTIPSQNKSKPWTDNWTSDGYLRWAVSLNFVKPDEKSSEFEITPLGALFSKAHTEKERDSILARVFLSYPPATRILSILSQNIDHSLSKFQLGHKLGFYGEPGFTSYSNKLMQQYLKSAQEKKEISKIKSDIEGTSDKYARMISKWLSKVGYVEIHGTKIRNDYDEIISGFPTYSITGKGLHALNQSIGKSKNNRVSKFVRWEFFATTGKNRDYLRFRRAKIIKILMHTPRKSLRALMDNLKATGINDSIDVIKNDVLGLSNCGIRVSIDGNNIELKDKIQDFSIPTLNINNVLKDKHLEKIKEKFLENTSLDPRFISLIEISRDKKQNRAFEIITAELFNTSYNLSAIHLGGGRRPDVLAYNDNFGIIVDTKAYKNGYGRNVNQEDEMVRYITENKIRKQDISKNNWWKYFSKSIPSTSYYHLWISSEFVGMFSDQLRETSSRTGENGGAMNVEQLLIGANQVLNNVLDPNRLPEYMENKEIIFGTL</sequence>
<dbReference type="GO" id="GO:0009307">
    <property type="term" value="P:DNA restriction-modification system"/>
    <property type="evidence" value="ECO:0007669"/>
    <property type="project" value="InterPro"/>
</dbReference>
<feature type="domain" description="FokI D3" evidence="4">
    <location>
        <begin position="303"/>
        <end position="369"/>
    </location>
</feature>
<keyword evidence="5" id="KW-0255">Endonuclease</keyword>
<dbReference type="EMBL" id="VOGB01000012">
    <property type="protein sequence ID" value="MQM73752.1"/>
    <property type="molecule type" value="Genomic_DNA"/>
</dbReference>
<dbReference type="SUPFAM" id="SSF52980">
    <property type="entry name" value="Restriction endonuclease-like"/>
    <property type="match status" value="1"/>
</dbReference>
<evidence type="ECO:0000259" key="3">
    <source>
        <dbReference type="Pfam" id="PF09254"/>
    </source>
</evidence>
<dbReference type="GO" id="GO:0009036">
    <property type="term" value="F:type II site-specific deoxyribonuclease activity"/>
    <property type="evidence" value="ECO:0007669"/>
    <property type="project" value="InterPro"/>
</dbReference>
<evidence type="ECO:0000259" key="4">
    <source>
        <dbReference type="Pfam" id="PF16902"/>
    </source>
</evidence>
<keyword evidence="5" id="KW-0540">Nuclease</keyword>
<evidence type="ECO:0000259" key="2">
    <source>
        <dbReference type="Pfam" id="PF02981"/>
    </source>
</evidence>
<dbReference type="CDD" id="cd00941">
    <property type="entry name" value="FokI_N"/>
    <property type="match status" value="1"/>
</dbReference>
<evidence type="ECO:0000259" key="1">
    <source>
        <dbReference type="Pfam" id="PF02980"/>
    </source>
</evidence>
<organism evidence="5 6">
    <name type="scientific">Candidatus Pseudoramibacter fermentans</name>
    <dbReference type="NCBI Taxonomy" id="2594427"/>
    <lineage>
        <taxon>Bacteria</taxon>
        <taxon>Bacillati</taxon>
        <taxon>Bacillota</taxon>
        <taxon>Clostridia</taxon>
        <taxon>Eubacteriales</taxon>
        <taxon>Eubacteriaceae</taxon>
        <taxon>Pseudoramibacter</taxon>
    </lineage>
</organism>
<dbReference type="Proteomes" id="UP000473648">
    <property type="component" value="Unassembled WGS sequence"/>
</dbReference>
<keyword evidence="6" id="KW-1185">Reference proteome</keyword>
<dbReference type="InterPro" id="IPR036390">
    <property type="entry name" value="WH_DNA-bd_sf"/>
</dbReference>
<accession>A0A6L5GUK9</accession>
<comment type="caution">
    <text evidence="5">The sequence shown here is derived from an EMBL/GenBank/DDBJ whole genome shotgun (WGS) entry which is preliminary data.</text>
</comment>
<proteinExistence type="predicted"/>
<dbReference type="GO" id="GO:0003677">
    <property type="term" value="F:DNA binding"/>
    <property type="evidence" value="ECO:0007669"/>
    <property type="project" value="InterPro"/>
</dbReference>
<dbReference type="InterPro" id="IPR015334">
    <property type="entry name" value="FokI_cleavage_dom"/>
</dbReference>
<keyword evidence="5" id="KW-0378">Hydrolase</keyword>
<dbReference type="Gene3D" id="3.90.241.10">
    <property type="entry name" value="Foki Restriction Endonuclease, Chain A, domain 1"/>
    <property type="match status" value="1"/>
</dbReference>
<reference evidence="5" key="1">
    <citation type="journal article" date="2020" name="Appl. Environ. Microbiol.">
        <title>Medium-Chain Fatty Acid Synthesis by 'Candidatus Weimeria bifida' gen. nov., sp. nov., and 'Candidatus Pseudoramibacter fermentans' sp. nov.</title>
        <authorList>
            <person name="Scarborough M.J."/>
            <person name="Myers K.S."/>
            <person name="Donohue T.J."/>
            <person name="Noguera D.R."/>
        </authorList>
    </citation>
    <scope>NUCLEOTIDE SEQUENCE</scope>
    <source>
        <strain evidence="5">EUB1.1</strain>
    </source>
</reference>
<feature type="domain" description="FokI recognition" evidence="2">
    <location>
        <begin position="4"/>
        <end position="150"/>
    </location>
</feature>
<dbReference type="Gene3D" id="1.10.10.10">
    <property type="entry name" value="Winged helix-like DNA-binding domain superfamily/Winged helix DNA-binding domain"/>
    <property type="match status" value="1"/>
</dbReference>
<gene>
    <name evidence="5" type="ORF">FRC53_10215</name>
</gene>
<dbReference type="Pfam" id="PF16902">
    <property type="entry name" value="FokI_D3"/>
    <property type="match status" value="1"/>
</dbReference>
<dbReference type="Pfam" id="PF02981">
    <property type="entry name" value="FokI_D1"/>
    <property type="match status" value="1"/>
</dbReference>
<protein>
    <submittedName>
        <fullName evidence="5">Restriction endonuclease</fullName>
    </submittedName>
</protein>
<dbReference type="Gene3D" id="3.40.91.30">
    <property type="match status" value="1"/>
</dbReference>
<dbReference type="Pfam" id="PF09254">
    <property type="entry name" value="FokI_cleav_dom"/>
    <property type="match status" value="1"/>
</dbReference>
<name>A0A6L5GUK9_9FIRM</name>
<dbReference type="AlphaFoldDB" id="A0A6L5GUK9"/>
<dbReference type="InterPro" id="IPR044945">
    <property type="entry name" value="FokI_dom_1_2"/>
</dbReference>
<dbReference type="SUPFAM" id="SSF46785">
    <property type="entry name" value="Winged helix' DNA-binding domain"/>
    <property type="match status" value="3"/>
</dbReference>